<evidence type="ECO:0000256" key="9">
    <source>
        <dbReference type="ARBA" id="ARBA00023157"/>
    </source>
</evidence>
<evidence type="ECO:0000256" key="8">
    <source>
        <dbReference type="ARBA" id="ARBA00023022"/>
    </source>
</evidence>
<protein>
    <submittedName>
        <fullName evidence="12">GLL13 protein</fullName>
    </submittedName>
</protein>
<dbReference type="AlphaFoldDB" id="A0A7K9HC77"/>
<evidence type="ECO:0000313" key="13">
    <source>
        <dbReference type="Proteomes" id="UP000534107"/>
    </source>
</evidence>
<feature type="domain" description="Beta-defensin-like" evidence="11">
    <location>
        <begin position="26"/>
        <end position="60"/>
    </location>
</feature>
<sequence length="60" mass="7101">MRLLQLLLALLLLLLLQHLPVRGLWDSQQCRSIHGHCRILCFHMERWQGSCSHGHLRCCR</sequence>
<comment type="subcellular location">
    <subcellularLocation>
        <location evidence="1">Cytoplasmic granule</location>
    </subcellularLocation>
    <subcellularLocation>
        <location evidence="2">Secreted</location>
    </subcellularLocation>
</comment>
<dbReference type="Proteomes" id="UP000534107">
    <property type="component" value="Unassembled WGS sequence"/>
</dbReference>
<dbReference type="PANTHER" id="PTHR21388">
    <property type="entry name" value="BETA-DEFENSIN-RELATED"/>
    <property type="match status" value="1"/>
</dbReference>
<evidence type="ECO:0000259" key="11">
    <source>
        <dbReference type="Pfam" id="PF00711"/>
    </source>
</evidence>
<keyword evidence="5" id="KW-0929">Antimicrobial</keyword>
<feature type="chain" id="PRO_5029852137" evidence="10">
    <location>
        <begin position="24"/>
        <end position="60"/>
    </location>
</feature>
<comment type="similarity">
    <text evidence="3">Belongs to the beta-defensin family.</text>
</comment>
<gene>
    <name evidence="12" type="primary">Gal13</name>
    <name evidence="12" type="ORF">BUCCAP_R12193</name>
</gene>
<dbReference type="PANTHER" id="PTHR21388:SF9">
    <property type="entry name" value="BETA-DEFENSIN 1"/>
    <property type="match status" value="1"/>
</dbReference>
<feature type="signal peptide" evidence="10">
    <location>
        <begin position="1"/>
        <end position="23"/>
    </location>
</feature>
<feature type="non-terminal residue" evidence="12">
    <location>
        <position position="1"/>
    </location>
</feature>
<keyword evidence="4" id="KW-0964">Secreted</keyword>
<dbReference type="EMBL" id="VWZO01001822">
    <property type="protein sequence ID" value="NXH10394.1"/>
    <property type="molecule type" value="Genomic_DNA"/>
</dbReference>
<evidence type="ECO:0000256" key="5">
    <source>
        <dbReference type="ARBA" id="ARBA00022529"/>
    </source>
</evidence>
<organism evidence="12 13">
    <name type="scientific">Bucco capensis</name>
    <name type="common">collared puffbird</name>
    <dbReference type="NCBI Taxonomy" id="135168"/>
    <lineage>
        <taxon>Eukaryota</taxon>
        <taxon>Metazoa</taxon>
        <taxon>Chordata</taxon>
        <taxon>Craniata</taxon>
        <taxon>Vertebrata</taxon>
        <taxon>Euteleostomi</taxon>
        <taxon>Archelosauria</taxon>
        <taxon>Archosauria</taxon>
        <taxon>Dinosauria</taxon>
        <taxon>Saurischia</taxon>
        <taxon>Theropoda</taxon>
        <taxon>Coelurosauria</taxon>
        <taxon>Aves</taxon>
        <taxon>Neognathae</taxon>
        <taxon>Neoaves</taxon>
        <taxon>Telluraves</taxon>
        <taxon>Coraciimorphae</taxon>
        <taxon>Piciformes</taxon>
        <taxon>Bucconidae</taxon>
        <taxon>Bucco</taxon>
    </lineage>
</organism>
<name>A0A7K9HC77_9PICI</name>
<dbReference type="GO" id="GO:0031731">
    <property type="term" value="F:CCR6 chemokine receptor binding"/>
    <property type="evidence" value="ECO:0007669"/>
    <property type="project" value="TreeGrafter"/>
</dbReference>
<evidence type="ECO:0000256" key="7">
    <source>
        <dbReference type="ARBA" id="ARBA00022940"/>
    </source>
</evidence>
<evidence type="ECO:0000256" key="2">
    <source>
        <dbReference type="ARBA" id="ARBA00004613"/>
    </source>
</evidence>
<dbReference type="OrthoDB" id="9835818at2759"/>
<evidence type="ECO:0000256" key="3">
    <source>
        <dbReference type="ARBA" id="ARBA00007371"/>
    </source>
</evidence>
<dbReference type="GO" id="GO:0005615">
    <property type="term" value="C:extracellular space"/>
    <property type="evidence" value="ECO:0007669"/>
    <property type="project" value="TreeGrafter"/>
</dbReference>
<evidence type="ECO:0000256" key="1">
    <source>
        <dbReference type="ARBA" id="ARBA00004463"/>
    </source>
</evidence>
<proteinExistence type="inferred from homology"/>
<evidence type="ECO:0000313" key="12">
    <source>
        <dbReference type="EMBL" id="NXH10394.1"/>
    </source>
</evidence>
<evidence type="ECO:0000256" key="6">
    <source>
        <dbReference type="ARBA" id="ARBA00022729"/>
    </source>
</evidence>
<keyword evidence="8" id="KW-0044">Antibiotic</keyword>
<evidence type="ECO:0000256" key="10">
    <source>
        <dbReference type="SAM" id="SignalP"/>
    </source>
</evidence>
<dbReference type="Pfam" id="PF00711">
    <property type="entry name" value="Defensin_beta"/>
    <property type="match status" value="1"/>
</dbReference>
<accession>A0A7K9HC77</accession>
<keyword evidence="13" id="KW-1185">Reference proteome</keyword>
<dbReference type="InterPro" id="IPR001855">
    <property type="entry name" value="Defensin_beta-like"/>
</dbReference>
<dbReference type="GO" id="GO:0050829">
    <property type="term" value="P:defense response to Gram-negative bacterium"/>
    <property type="evidence" value="ECO:0007669"/>
    <property type="project" value="TreeGrafter"/>
</dbReference>
<reference evidence="12 13" key="1">
    <citation type="submission" date="2019-09" db="EMBL/GenBank/DDBJ databases">
        <title>Bird 10,000 Genomes (B10K) Project - Family phase.</title>
        <authorList>
            <person name="Zhang G."/>
        </authorList>
    </citation>
    <scope>NUCLEOTIDE SEQUENCE [LARGE SCALE GENOMIC DNA]</scope>
    <source>
        <strain evidence="12">B10K-DU-001-16</strain>
        <tissue evidence="12">Muscle</tissue>
    </source>
</reference>
<feature type="non-terminal residue" evidence="12">
    <location>
        <position position="60"/>
    </location>
</feature>
<keyword evidence="7" id="KW-0211">Defensin</keyword>
<dbReference type="SUPFAM" id="SSF57392">
    <property type="entry name" value="Defensin-like"/>
    <property type="match status" value="1"/>
</dbReference>
<dbReference type="GO" id="GO:0050830">
    <property type="term" value="P:defense response to Gram-positive bacterium"/>
    <property type="evidence" value="ECO:0007669"/>
    <property type="project" value="TreeGrafter"/>
</dbReference>
<keyword evidence="9" id="KW-1015">Disulfide bond</keyword>
<keyword evidence="6 10" id="KW-0732">Signal</keyword>
<evidence type="ECO:0000256" key="4">
    <source>
        <dbReference type="ARBA" id="ARBA00022525"/>
    </source>
</evidence>
<comment type="caution">
    <text evidence="12">The sequence shown here is derived from an EMBL/GenBank/DDBJ whole genome shotgun (WGS) entry which is preliminary data.</text>
</comment>
<dbReference type="GO" id="GO:0002227">
    <property type="term" value="P:innate immune response in mucosa"/>
    <property type="evidence" value="ECO:0007669"/>
    <property type="project" value="TreeGrafter"/>
</dbReference>